<sequence>MSDLRVGFIGVGRPWKTAGATGFGMAHAHAEGYLASGEAKIVAVADINLENARAFQGEHGAERVYRDYREMLSQEKLDFVSICTWPHLHGEMVIACAEAGVRAVHCEKPISPSFDEAKKMVKICEERGTQLTFNHQRRFDAEFRKVRDLVRSGAIGRLLRMEAGCPDLFDWGTHWFDMLFFYNDETPVEWVIGQADRTRCKQVFGVWMDTYGISHYRFKNGVVATIYTGSDEGFVGFNRLYGEEGMIELDMKRTPQVRLWGKGMSGWEDVPTEKTEAVKLGVLDAIDALKTGREPELSARKALAATELIFATYESSRQRARVDLPLRVEGLTMEGFFQKPHQES</sequence>
<dbReference type="GO" id="GO:0000166">
    <property type="term" value="F:nucleotide binding"/>
    <property type="evidence" value="ECO:0007669"/>
    <property type="project" value="InterPro"/>
</dbReference>
<accession>A0A7C4KHT2</accession>
<protein>
    <submittedName>
        <fullName evidence="3">Gfo/Idh/MocA family oxidoreductase</fullName>
    </submittedName>
</protein>
<dbReference type="InterPro" id="IPR050463">
    <property type="entry name" value="Gfo/Idh/MocA_oxidrdct_glycsds"/>
</dbReference>
<dbReference type="PANTHER" id="PTHR43818:SF11">
    <property type="entry name" value="BCDNA.GH03377"/>
    <property type="match status" value="1"/>
</dbReference>
<dbReference type="EMBL" id="DSYK01000008">
    <property type="protein sequence ID" value="HGS20271.1"/>
    <property type="molecule type" value="Genomic_DNA"/>
</dbReference>
<dbReference type="SUPFAM" id="SSF51735">
    <property type="entry name" value="NAD(P)-binding Rossmann-fold domains"/>
    <property type="match status" value="1"/>
</dbReference>
<feature type="domain" description="Gfo/Idh/MocA-like oxidoreductase N-terminal" evidence="2">
    <location>
        <begin position="5"/>
        <end position="135"/>
    </location>
</feature>
<dbReference type="InterPro" id="IPR000683">
    <property type="entry name" value="Gfo/Idh/MocA-like_OxRdtase_N"/>
</dbReference>
<proteinExistence type="predicted"/>
<comment type="caution">
    <text evidence="3">The sequence shown here is derived from an EMBL/GenBank/DDBJ whole genome shotgun (WGS) entry which is preliminary data.</text>
</comment>
<organism evidence="3">
    <name type="scientific">Anaerolinea thermolimosa</name>
    <dbReference type="NCBI Taxonomy" id="229919"/>
    <lineage>
        <taxon>Bacteria</taxon>
        <taxon>Bacillati</taxon>
        <taxon>Chloroflexota</taxon>
        <taxon>Anaerolineae</taxon>
        <taxon>Anaerolineales</taxon>
        <taxon>Anaerolineaceae</taxon>
        <taxon>Anaerolinea</taxon>
    </lineage>
</organism>
<dbReference type="PANTHER" id="PTHR43818">
    <property type="entry name" value="BCDNA.GH03377"/>
    <property type="match status" value="1"/>
</dbReference>
<keyword evidence="1" id="KW-0560">Oxidoreductase</keyword>
<dbReference type="InterPro" id="IPR036291">
    <property type="entry name" value="NAD(P)-bd_dom_sf"/>
</dbReference>
<dbReference type="GO" id="GO:0016491">
    <property type="term" value="F:oxidoreductase activity"/>
    <property type="evidence" value="ECO:0007669"/>
    <property type="project" value="UniProtKB-KW"/>
</dbReference>
<evidence type="ECO:0000313" key="3">
    <source>
        <dbReference type="EMBL" id="HGS20271.1"/>
    </source>
</evidence>
<reference evidence="3" key="1">
    <citation type="journal article" date="2020" name="mSystems">
        <title>Genome- and Community-Level Interaction Insights into Carbon Utilization and Element Cycling Functions of Hydrothermarchaeota in Hydrothermal Sediment.</title>
        <authorList>
            <person name="Zhou Z."/>
            <person name="Liu Y."/>
            <person name="Xu W."/>
            <person name="Pan J."/>
            <person name="Luo Z.H."/>
            <person name="Li M."/>
        </authorList>
    </citation>
    <scope>NUCLEOTIDE SEQUENCE [LARGE SCALE GENOMIC DNA]</scope>
    <source>
        <strain evidence="3">SpSt-573</strain>
    </source>
</reference>
<dbReference type="Gene3D" id="3.30.360.10">
    <property type="entry name" value="Dihydrodipicolinate Reductase, domain 2"/>
    <property type="match status" value="1"/>
</dbReference>
<dbReference type="Gene3D" id="3.40.50.720">
    <property type="entry name" value="NAD(P)-binding Rossmann-like Domain"/>
    <property type="match status" value="1"/>
</dbReference>
<dbReference type="SUPFAM" id="SSF55347">
    <property type="entry name" value="Glyceraldehyde-3-phosphate dehydrogenase-like, C-terminal domain"/>
    <property type="match status" value="1"/>
</dbReference>
<evidence type="ECO:0000256" key="1">
    <source>
        <dbReference type="ARBA" id="ARBA00023002"/>
    </source>
</evidence>
<gene>
    <name evidence="3" type="ORF">ENT37_00190</name>
</gene>
<name>A0A7C4KHT2_9CHLR</name>
<dbReference type="AlphaFoldDB" id="A0A7C4KHT2"/>
<evidence type="ECO:0000259" key="2">
    <source>
        <dbReference type="Pfam" id="PF01408"/>
    </source>
</evidence>
<dbReference type="Pfam" id="PF01408">
    <property type="entry name" value="GFO_IDH_MocA"/>
    <property type="match status" value="1"/>
</dbReference>